<sequence>MSWFLIHDRQTPARIGVMCLGRANINFTGSPPMPLYGHTTSEAPAPEWSGVMVFGRAEYSTEHLNVIPFGVWFPLLIRQHHPWSGRHEYLEGLNICKPRPLAVMPFIMVSLTIDPRCSKWVNLIGLRIYCLTHSIHF</sequence>
<dbReference type="Proteomes" id="UP000499080">
    <property type="component" value="Unassembled WGS sequence"/>
</dbReference>
<accession>A0A4Y2SIL8</accession>
<evidence type="ECO:0000313" key="2">
    <source>
        <dbReference type="Proteomes" id="UP000499080"/>
    </source>
</evidence>
<name>A0A4Y2SIL8_ARAVE</name>
<gene>
    <name evidence="1" type="ORF">AVEN_253269_1</name>
</gene>
<protein>
    <submittedName>
        <fullName evidence="1">Uncharacterized protein</fullName>
    </submittedName>
</protein>
<proteinExistence type="predicted"/>
<evidence type="ECO:0000313" key="1">
    <source>
        <dbReference type="EMBL" id="GBN87446.1"/>
    </source>
</evidence>
<keyword evidence="2" id="KW-1185">Reference proteome</keyword>
<comment type="caution">
    <text evidence="1">The sequence shown here is derived from an EMBL/GenBank/DDBJ whole genome shotgun (WGS) entry which is preliminary data.</text>
</comment>
<dbReference type="AlphaFoldDB" id="A0A4Y2SIL8"/>
<organism evidence="1 2">
    <name type="scientific">Araneus ventricosus</name>
    <name type="common">Orbweaver spider</name>
    <name type="synonym">Epeira ventricosa</name>
    <dbReference type="NCBI Taxonomy" id="182803"/>
    <lineage>
        <taxon>Eukaryota</taxon>
        <taxon>Metazoa</taxon>
        <taxon>Ecdysozoa</taxon>
        <taxon>Arthropoda</taxon>
        <taxon>Chelicerata</taxon>
        <taxon>Arachnida</taxon>
        <taxon>Araneae</taxon>
        <taxon>Araneomorphae</taxon>
        <taxon>Entelegynae</taxon>
        <taxon>Araneoidea</taxon>
        <taxon>Araneidae</taxon>
        <taxon>Araneus</taxon>
    </lineage>
</organism>
<reference evidence="1 2" key="1">
    <citation type="journal article" date="2019" name="Sci. Rep.">
        <title>Orb-weaving spider Araneus ventricosus genome elucidates the spidroin gene catalogue.</title>
        <authorList>
            <person name="Kono N."/>
            <person name="Nakamura H."/>
            <person name="Ohtoshi R."/>
            <person name="Moran D.A.P."/>
            <person name="Shinohara A."/>
            <person name="Yoshida Y."/>
            <person name="Fujiwara M."/>
            <person name="Mori M."/>
            <person name="Tomita M."/>
            <person name="Arakawa K."/>
        </authorList>
    </citation>
    <scope>NUCLEOTIDE SEQUENCE [LARGE SCALE GENOMIC DNA]</scope>
</reference>
<dbReference type="EMBL" id="BGPR01021806">
    <property type="protein sequence ID" value="GBN87446.1"/>
    <property type="molecule type" value="Genomic_DNA"/>
</dbReference>